<evidence type="ECO:0000256" key="4">
    <source>
        <dbReference type="ARBA" id="ARBA00023157"/>
    </source>
</evidence>
<evidence type="ECO:0000256" key="2">
    <source>
        <dbReference type="ARBA" id="ARBA00022443"/>
    </source>
</evidence>
<dbReference type="PANTHER" id="PTHR11640">
    <property type="entry name" value="NEPHRIN"/>
    <property type="match status" value="1"/>
</dbReference>
<evidence type="ECO:0000256" key="8">
    <source>
        <dbReference type="SAM" id="MobiDB-lite"/>
    </source>
</evidence>
<dbReference type="Pfam" id="PF13927">
    <property type="entry name" value="Ig_3"/>
    <property type="match status" value="2"/>
</dbReference>
<keyword evidence="12" id="KW-1185">Reference proteome</keyword>
<dbReference type="InterPro" id="IPR013106">
    <property type="entry name" value="Ig_V-set"/>
</dbReference>
<evidence type="ECO:0000259" key="10">
    <source>
        <dbReference type="PROSITE" id="PS50002"/>
    </source>
</evidence>
<dbReference type="SUPFAM" id="SSF50044">
    <property type="entry name" value="SH3-domain"/>
    <property type="match status" value="1"/>
</dbReference>
<name>A0A9J7M947_BRAFL</name>
<dbReference type="InterPro" id="IPR007110">
    <property type="entry name" value="Ig-like_dom"/>
</dbReference>
<evidence type="ECO:0000313" key="12">
    <source>
        <dbReference type="Proteomes" id="UP000001554"/>
    </source>
</evidence>
<keyword evidence="9" id="KW-1133">Transmembrane helix</keyword>
<evidence type="ECO:0000256" key="9">
    <source>
        <dbReference type="SAM" id="Phobius"/>
    </source>
</evidence>
<dbReference type="InterPro" id="IPR036028">
    <property type="entry name" value="SH3-like_dom_sf"/>
</dbReference>
<feature type="transmembrane region" description="Helical" evidence="9">
    <location>
        <begin position="401"/>
        <end position="425"/>
    </location>
</feature>
<dbReference type="InterPro" id="IPR036179">
    <property type="entry name" value="Ig-like_dom_sf"/>
</dbReference>
<organism evidence="12 13">
    <name type="scientific">Branchiostoma floridae</name>
    <name type="common">Florida lancelet</name>
    <name type="synonym">Amphioxus</name>
    <dbReference type="NCBI Taxonomy" id="7739"/>
    <lineage>
        <taxon>Eukaryota</taxon>
        <taxon>Metazoa</taxon>
        <taxon>Chordata</taxon>
        <taxon>Cephalochordata</taxon>
        <taxon>Leptocardii</taxon>
        <taxon>Amphioxiformes</taxon>
        <taxon>Branchiostomatidae</taxon>
        <taxon>Branchiostoma</taxon>
    </lineage>
</organism>
<dbReference type="SUPFAM" id="SSF48726">
    <property type="entry name" value="Immunoglobulin"/>
    <property type="match status" value="3"/>
</dbReference>
<dbReference type="SMART" id="SM00408">
    <property type="entry name" value="IGc2"/>
    <property type="match status" value="2"/>
</dbReference>
<dbReference type="InterPro" id="IPR003599">
    <property type="entry name" value="Ig_sub"/>
</dbReference>
<evidence type="ECO:0000256" key="1">
    <source>
        <dbReference type="ARBA" id="ARBA00004479"/>
    </source>
</evidence>
<dbReference type="PROSITE" id="PS50835">
    <property type="entry name" value="IG_LIKE"/>
    <property type="match status" value="2"/>
</dbReference>
<protein>
    <submittedName>
        <fullName evidence="13">Hemicentin-2-like isoform X1</fullName>
    </submittedName>
</protein>
<feature type="domain" description="SH3" evidence="10">
    <location>
        <begin position="487"/>
        <end position="546"/>
    </location>
</feature>
<evidence type="ECO:0000256" key="3">
    <source>
        <dbReference type="ARBA" id="ARBA00023136"/>
    </source>
</evidence>
<keyword evidence="5" id="KW-0325">Glycoprotein</keyword>
<dbReference type="GO" id="GO:0098609">
    <property type="term" value="P:cell-cell adhesion"/>
    <property type="evidence" value="ECO:0000318"/>
    <property type="project" value="GO_Central"/>
</dbReference>
<evidence type="ECO:0000256" key="6">
    <source>
        <dbReference type="ARBA" id="ARBA00023319"/>
    </source>
</evidence>
<feature type="domain" description="Ig-like" evidence="11">
    <location>
        <begin position="294"/>
        <end position="385"/>
    </location>
</feature>
<dbReference type="Proteomes" id="UP000001554">
    <property type="component" value="Chromosome 14"/>
</dbReference>
<sequence>MLGSSPHSRNTRPGRIISTARLSRLIREREGGTLRRNPQLLGKLEIMAPSSPPAQLFLSGPFAFRARFCIFLILLQGCWAQHTSFDLPESEEATLGEPVTLPAAYSSKYSIISITWSRVVESPTASDKRSTVFSYVPLANLSRAYGRYAGRARLVGRASLRIDQTRIEDEGTYSLSIMTGELGNEEKFIHLDILVPPKLVVGPSNPYITIWGTSASLTCAVEDARPNITSLHWEKDGGRIETRGLSGKYSGGNARIPSLTIRHVTRSDAGTYTCLVQHVTRRAAANLLMEVFYPASIISISDPKEVSLEDHVTFRCVADGNPPPNITWSKTGRPLWAHVYTMSSDVRIRTSSLVLYSVNESSSGYYTCTASNGVGKRAEKSTNLDVLVPERQMSLTTFSTIATIIGASAGGLWLVICVTLAGYLVNRHRRKREERKKFAFYYDASLTRRSMSTEPDGKESSTDPPGKANSLTTGERGIATMRRAQGNDRKYAKVIYDYKPREDNELKMEVGDIVEILEGEEGSWCLGYLKGRMGLFPSNYVCFVPMSEVSPATSLYIHCATDGDMKPANGNL</sequence>
<dbReference type="CDD" id="cd00096">
    <property type="entry name" value="Ig"/>
    <property type="match status" value="2"/>
</dbReference>
<dbReference type="PANTHER" id="PTHR11640:SF164">
    <property type="entry name" value="MAM DOMAIN-CONTAINING GLYCOSYLPHOSPHATIDYLINOSITOL ANCHOR PROTEIN 1"/>
    <property type="match status" value="1"/>
</dbReference>
<dbReference type="InterPro" id="IPR003006">
    <property type="entry name" value="Ig/MHC_CS"/>
</dbReference>
<reference evidence="13" key="2">
    <citation type="submission" date="2025-08" db="UniProtKB">
        <authorList>
            <consortium name="RefSeq"/>
        </authorList>
    </citation>
    <scope>IDENTIFICATION</scope>
    <source>
        <strain evidence="13">S238N-H82</strain>
        <tissue evidence="13">Testes</tissue>
    </source>
</reference>
<keyword evidence="3 9" id="KW-0472">Membrane</keyword>
<dbReference type="SMART" id="SM00409">
    <property type="entry name" value="IG"/>
    <property type="match status" value="3"/>
</dbReference>
<dbReference type="InterPro" id="IPR013783">
    <property type="entry name" value="Ig-like_fold"/>
</dbReference>
<keyword evidence="6" id="KW-0393">Immunoglobulin domain</keyword>
<evidence type="ECO:0000256" key="5">
    <source>
        <dbReference type="ARBA" id="ARBA00023180"/>
    </source>
</evidence>
<proteinExistence type="predicted"/>
<dbReference type="Gene3D" id="2.60.40.10">
    <property type="entry name" value="Immunoglobulins"/>
    <property type="match status" value="3"/>
</dbReference>
<gene>
    <name evidence="13" type="primary">LOC118429927</name>
</gene>
<evidence type="ECO:0000313" key="13">
    <source>
        <dbReference type="RefSeq" id="XP_035696458.1"/>
    </source>
</evidence>
<dbReference type="SMART" id="SM00326">
    <property type="entry name" value="SH3"/>
    <property type="match status" value="1"/>
</dbReference>
<dbReference type="GO" id="GO:0005886">
    <property type="term" value="C:plasma membrane"/>
    <property type="evidence" value="ECO:0000318"/>
    <property type="project" value="GO_Central"/>
</dbReference>
<dbReference type="InterPro" id="IPR003598">
    <property type="entry name" value="Ig_sub2"/>
</dbReference>
<dbReference type="GO" id="GO:0050839">
    <property type="term" value="F:cell adhesion molecule binding"/>
    <property type="evidence" value="ECO:0000318"/>
    <property type="project" value="GO_Central"/>
</dbReference>
<evidence type="ECO:0000256" key="7">
    <source>
        <dbReference type="PROSITE-ProRule" id="PRU00192"/>
    </source>
</evidence>
<dbReference type="KEGG" id="bfo:118429927"/>
<dbReference type="AlphaFoldDB" id="A0A9J7M947"/>
<dbReference type="PROSITE" id="PS50002">
    <property type="entry name" value="SH3"/>
    <property type="match status" value="1"/>
</dbReference>
<dbReference type="PROSITE" id="PS00290">
    <property type="entry name" value="IG_MHC"/>
    <property type="match status" value="1"/>
</dbReference>
<dbReference type="OrthoDB" id="5969272at2759"/>
<dbReference type="InterPro" id="IPR001452">
    <property type="entry name" value="SH3_domain"/>
</dbReference>
<keyword evidence="2 7" id="KW-0728">SH3 domain</keyword>
<keyword evidence="9" id="KW-0812">Transmembrane</keyword>
<keyword evidence="4" id="KW-1015">Disulfide bond</keyword>
<dbReference type="PRINTS" id="PR00452">
    <property type="entry name" value="SH3DOMAIN"/>
</dbReference>
<comment type="subcellular location">
    <subcellularLocation>
        <location evidence="1">Membrane</location>
        <topology evidence="1">Single-pass type I membrane protein</topology>
    </subcellularLocation>
</comment>
<accession>A0A9J7M947</accession>
<reference evidence="12" key="1">
    <citation type="journal article" date="2020" name="Nat. Ecol. Evol.">
        <title>Deeply conserved synteny resolves early events in vertebrate evolution.</title>
        <authorList>
            <person name="Simakov O."/>
            <person name="Marletaz F."/>
            <person name="Yue J.X."/>
            <person name="O'Connell B."/>
            <person name="Jenkins J."/>
            <person name="Brandt A."/>
            <person name="Calef R."/>
            <person name="Tung C.H."/>
            <person name="Huang T.K."/>
            <person name="Schmutz J."/>
            <person name="Satoh N."/>
            <person name="Yu J.K."/>
            <person name="Putnam N.H."/>
            <person name="Green R.E."/>
            <person name="Rokhsar D.S."/>
        </authorList>
    </citation>
    <scope>NUCLEOTIDE SEQUENCE [LARGE SCALE GENOMIC DNA]</scope>
    <source>
        <strain evidence="12">S238N-H82</strain>
    </source>
</reference>
<feature type="domain" description="Ig-like" evidence="11">
    <location>
        <begin position="197"/>
        <end position="286"/>
    </location>
</feature>
<dbReference type="GO" id="GO:0005911">
    <property type="term" value="C:cell-cell junction"/>
    <property type="evidence" value="ECO:0000318"/>
    <property type="project" value="GO_Central"/>
</dbReference>
<dbReference type="Pfam" id="PF14604">
    <property type="entry name" value="SH3_9"/>
    <property type="match status" value="1"/>
</dbReference>
<dbReference type="GeneID" id="118429927"/>
<dbReference type="Pfam" id="PF07686">
    <property type="entry name" value="V-set"/>
    <property type="match status" value="1"/>
</dbReference>
<dbReference type="Gene3D" id="2.30.30.40">
    <property type="entry name" value="SH3 Domains"/>
    <property type="match status" value="1"/>
</dbReference>
<feature type="region of interest" description="Disordered" evidence="8">
    <location>
        <begin position="450"/>
        <end position="482"/>
    </location>
</feature>
<evidence type="ECO:0000259" key="11">
    <source>
        <dbReference type="PROSITE" id="PS50835"/>
    </source>
</evidence>
<dbReference type="RefSeq" id="XP_035696458.1">
    <property type="nucleotide sequence ID" value="XM_035840565.1"/>
</dbReference>
<dbReference type="InterPro" id="IPR051275">
    <property type="entry name" value="Cell_adhesion_signaling"/>
</dbReference>